<dbReference type="VEuPathDB" id="FungiDB:EYZ11_004480"/>
<dbReference type="GO" id="GO:0044550">
    <property type="term" value="P:secondary metabolite biosynthetic process"/>
    <property type="evidence" value="ECO:0007669"/>
    <property type="project" value="UniProtKB-ARBA"/>
</dbReference>
<dbReference type="GO" id="GO:0008171">
    <property type="term" value="F:O-methyltransferase activity"/>
    <property type="evidence" value="ECO:0007669"/>
    <property type="project" value="InterPro"/>
</dbReference>
<evidence type="ECO:0000313" key="8">
    <source>
        <dbReference type="EMBL" id="THC96059.1"/>
    </source>
</evidence>
<sequence>MNGMNGSNIDCNNFCESAEAVNRLSFSSDGDRIKALAAAYRLVNRLETPWDTVARLCMTEAGYRPALGACLKIARDLQLFEKWHRLGEGAVCSDEKLADLVGCDVFLLQRILRHLAATNVLDNPAEGQYRQTAFSEALLQPVFGEWITYLYDATIPCFHKAPEYLASTGYQNPTDPKNGIFQYTKGFMGNLFEYYDAHPEEGRSFNNVMGGVMANQAGMLDIYPYGNLIDPTRDDATTPVLVDVGGNVGHDINKLLSLYPQLAPRLVLQDRNDVVRRARCPSNVTVMAHDFFTPQPVKGARSYYLHGVIHDWADKEARQILCHLRDAMTKGYSKLLVHDHILPERSAHPQATAYDLTMMVKVSAFERTESMWKELLRSVGFNTITIWNSPLATQSVIEVELS</sequence>
<evidence type="ECO:0000256" key="1">
    <source>
        <dbReference type="ARBA" id="ARBA00022603"/>
    </source>
</evidence>
<proteinExistence type="predicted"/>
<evidence type="ECO:0000313" key="7">
    <source>
        <dbReference type="EMBL" id="KAA8644045.1"/>
    </source>
</evidence>
<protein>
    <submittedName>
        <fullName evidence="8">Uncharacterized protein</fullName>
    </submittedName>
</protein>
<dbReference type="GeneID" id="54330944"/>
<dbReference type="PANTHER" id="PTHR43712:SF17">
    <property type="entry name" value="O-METHYLTRANSFERASE"/>
    <property type="match status" value="1"/>
</dbReference>
<dbReference type="Proteomes" id="UP000308092">
    <property type="component" value="Unassembled WGS sequence"/>
</dbReference>
<dbReference type="EMBL" id="SOSA01000130">
    <property type="protein sequence ID" value="THC96059.1"/>
    <property type="molecule type" value="Genomic_DNA"/>
</dbReference>
<feature type="active site" description="Proton acceptor" evidence="4">
    <location>
        <position position="310"/>
    </location>
</feature>
<dbReference type="PANTHER" id="PTHR43712">
    <property type="entry name" value="PUTATIVE (AFU_ORTHOLOGUE AFUA_4G14580)-RELATED"/>
    <property type="match status" value="1"/>
</dbReference>
<feature type="domain" description="O-methyltransferase C-terminal" evidence="5">
    <location>
        <begin position="180"/>
        <end position="382"/>
    </location>
</feature>
<dbReference type="Gene3D" id="1.10.10.10">
    <property type="entry name" value="Winged helix-like DNA-binding domain superfamily/Winged helix DNA-binding domain"/>
    <property type="match status" value="1"/>
</dbReference>
<dbReference type="OrthoDB" id="1535081at2759"/>
<dbReference type="GO" id="GO:0046983">
    <property type="term" value="F:protein dimerization activity"/>
    <property type="evidence" value="ECO:0007669"/>
    <property type="project" value="InterPro"/>
</dbReference>
<dbReference type="SUPFAM" id="SSF46785">
    <property type="entry name" value="Winged helix' DNA-binding domain"/>
    <property type="match status" value="1"/>
</dbReference>
<accession>A0A4S3JKF7</accession>
<dbReference type="InterPro" id="IPR012967">
    <property type="entry name" value="COMT_dimerisation"/>
</dbReference>
<keyword evidence="2" id="KW-0808">Transferase</keyword>
<keyword evidence="1" id="KW-0489">Methyltransferase</keyword>
<reference evidence="8 9" key="1">
    <citation type="submission" date="2019-03" db="EMBL/GenBank/DDBJ databases">
        <title>The genome sequence of a newly discovered highly antifungal drug resistant Aspergillus species, Aspergillus tanneri NIH 1004.</title>
        <authorList>
            <person name="Mounaud S."/>
            <person name="Singh I."/>
            <person name="Joardar V."/>
            <person name="Pakala S."/>
            <person name="Pakala S."/>
            <person name="Venepally P."/>
            <person name="Hoover J."/>
            <person name="Nierman W."/>
            <person name="Chung J."/>
            <person name="Losada L."/>
        </authorList>
    </citation>
    <scope>NUCLEOTIDE SEQUENCE [LARGE SCALE GENOMIC DNA]</scope>
    <source>
        <strain evidence="8 9">NIH1004</strain>
    </source>
</reference>
<evidence type="ECO:0000259" key="5">
    <source>
        <dbReference type="Pfam" id="PF00891"/>
    </source>
</evidence>
<dbReference type="AlphaFoldDB" id="A0A4S3JKF7"/>
<reference evidence="7 10" key="2">
    <citation type="submission" date="2019-08" db="EMBL/GenBank/DDBJ databases">
        <title>The genome sequence of a newly discovered highly antifungal drug resistant Aspergillus species, Aspergillus tanneri NIH 1004.</title>
        <authorList>
            <person name="Mounaud S."/>
            <person name="Singh I."/>
            <person name="Joardar V."/>
            <person name="Pakala S."/>
            <person name="Pakala S."/>
            <person name="Venepally P."/>
            <person name="Chung J.K."/>
            <person name="Losada L."/>
            <person name="Nierman W.C."/>
        </authorList>
    </citation>
    <scope>NUCLEOTIDE SEQUENCE [LARGE SCALE GENOMIC DNA]</scope>
    <source>
        <strain evidence="7 10">NIH1004</strain>
    </source>
</reference>
<keyword evidence="3" id="KW-0949">S-adenosyl-L-methionine</keyword>
<dbReference type="InterPro" id="IPR036388">
    <property type="entry name" value="WH-like_DNA-bd_sf"/>
</dbReference>
<name>A0A4S3JKF7_9EURO</name>
<evidence type="ECO:0000313" key="9">
    <source>
        <dbReference type="Proteomes" id="UP000308092"/>
    </source>
</evidence>
<dbReference type="Pfam" id="PF08100">
    <property type="entry name" value="Dimerisation"/>
    <property type="match status" value="1"/>
</dbReference>
<comment type="caution">
    <text evidence="8">The sequence shown here is derived from an EMBL/GenBank/DDBJ whole genome shotgun (WGS) entry which is preliminary data.</text>
</comment>
<feature type="domain" description="O-methyltransferase dimerisation" evidence="6">
    <location>
        <begin position="69"/>
        <end position="140"/>
    </location>
</feature>
<evidence type="ECO:0000256" key="2">
    <source>
        <dbReference type="ARBA" id="ARBA00022679"/>
    </source>
</evidence>
<dbReference type="InterPro" id="IPR001077">
    <property type="entry name" value="COMT_C"/>
</dbReference>
<organism evidence="8 9">
    <name type="scientific">Aspergillus tanneri</name>
    <dbReference type="NCBI Taxonomy" id="1220188"/>
    <lineage>
        <taxon>Eukaryota</taxon>
        <taxon>Fungi</taxon>
        <taxon>Dikarya</taxon>
        <taxon>Ascomycota</taxon>
        <taxon>Pezizomycotina</taxon>
        <taxon>Eurotiomycetes</taxon>
        <taxon>Eurotiomycetidae</taxon>
        <taxon>Eurotiales</taxon>
        <taxon>Aspergillaceae</taxon>
        <taxon>Aspergillus</taxon>
        <taxon>Aspergillus subgen. Circumdati</taxon>
    </lineage>
</organism>
<evidence type="ECO:0000256" key="3">
    <source>
        <dbReference type="ARBA" id="ARBA00022691"/>
    </source>
</evidence>
<dbReference type="GO" id="GO:0032259">
    <property type="term" value="P:methylation"/>
    <property type="evidence" value="ECO:0007669"/>
    <property type="project" value="UniProtKB-KW"/>
</dbReference>
<dbReference type="PROSITE" id="PS51683">
    <property type="entry name" value="SAM_OMT_II"/>
    <property type="match status" value="1"/>
</dbReference>
<dbReference type="Gene3D" id="3.40.50.150">
    <property type="entry name" value="Vaccinia Virus protein VP39"/>
    <property type="match status" value="1"/>
</dbReference>
<dbReference type="Pfam" id="PF00891">
    <property type="entry name" value="Methyltransf_2"/>
    <property type="match status" value="1"/>
</dbReference>
<evidence type="ECO:0000259" key="6">
    <source>
        <dbReference type="Pfam" id="PF08100"/>
    </source>
</evidence>
<evidence type="ECO:0000256" key="4">
    <source>
        <dbReference type="PIRSR" id="PIRSR005739-1"/>
    </source>
</evidence>
<gene>
    <name evidence="7" type="ORF">ATNIH1004_008242</name>
    <name evidence="8" type="ORF">EYZ11_004480</name>
</gene>
<dbReference type="InterPro" id="IPR029063">
    <property type="entry name" value="SAM-dependent_MTases_sf"/>
</dbReference>
<dbReference type="PIRSF" id="PIRSF005739">
    <property type="entry name" value="O-mtase"/>
    <property type="match status" value="1"/>
</dbReference>
<evidence type="ECO:0000313" key="10">
    <source>
        <dbReference type="Proteomes" id="UP000324241"/>
    </source>
</evidence>
<dbReference type="SUPFAM" id="SSF53335">
    <property type="entry name" value="S-adenosyl-L-methionine-dependent methyltransferases"/>
    <property type="match status" value="1"/>
</dbReference>
<dbReference type="EMBL" id="QUQM01000006">
    <property type="protein sequence ID" value="KAA8644045.1"/>
    <property type="molecule type" value="Genomic_DNA"/>
</dbReference>
<dbReference type="RefSeq" id="XP_033423406.1">
    <property type="nucleotide sequence ID" value="XM_033572854.1"/>
</dbReference>
<dbReference type="Proteomes" id="UP000324241">
    <property type="component" value="Unassembled WGS sequence"/>
</dbReference>
<dbReference type="InterPro" id="IPR036390">
    <property type="entry name" value="WH_DNA-bd_sf"/>
</dbReference>
<keyword evidence="9" id="KW-1185">Reference proteome</keyword>
<dbReference type="InterPro" id="IPR016461">
    <property type="entry name" value="COMT-like"/>
</dbReference>